<dbReference type="EMBL" id="NWSH01005307">
    <property type="protein sequence ID" value="PCG64304.1"/>
    <property type="molecule type" value="Genomic_DNA"/>
</dbReference>
<organism evidence="2">
    <name type="scientific">Heliothis virescens</name>
    <name type="common">Tobacco budworm moth</name>
    <dbReference type="NCBI Taxonomy" id="7102"/>
    <lineage>
        <taxon>Eukaryota</taxon>
        <taxon>Metazoa</taxon>
        <taxon>Ecdysozoa</taxon>
        <taxon>Arthropoda</taxon>
        <taxon>Hexapoda</taxon>
        <taxon>Insecta</taxon>
        <taxon>Pterygota</taxon>
        <taxon>Neoptera</taxon>
        <taxon>Endopterygota</taxon>
        <taxon>Lepidoptera</taxon>
        <taxon>Glossata</taxon>
        <taxon>Ditrysia</taxon>
        <taxon>Noctuoidea</taxon>
        <taxon>Noctuidae</taxon>
        <taxon>Heliothinae</taxon>
        <taxon>Heliothis</taxon>
    </lineage>
</organism>
<reference evidence="2" key="1">
    <citation type="submission" date="2017-09" db="EMBL/GenBank/DDBJ databases">
        <title>Contemporary evolution of a Lepidopteran species, Heliothis virescens, in response to modern agricultural practices.</title>
        <authorList>
            <person name="Fritz M.L."/>
            <person name="Deyonke A.M."/>
            <person name="Papanicolaou A."/>
            <person name="Micinski S."/>
            <person name="Westbrook J."/>
            <person name="Gould F."/>
        </authorList>
    </citation>
    <scope>NUCLEOTIDE SEQUENCE [LARGE SCALE GENOMIC DNA]</scope>
    <source>
        <strain evidence="2">HvINT-</strain>
        <tissue evidence="2">Whole body</tissue>
    </source>
</reference>
<sequence length="233" mass="26319">MSFLDLYKDEKLAKAINDLGDVEVFRENLDIDGGPKHGGNYRKATKEDLRLLKPTESRTDAETSQSKNTKHVELEDYRPTKLHGGNLKSLSDINRPKSSGRSSKLIELSEPPVRGMHGDNLKHNSGRRGNKKSEKLIEIDEEHDEDHSSQQDDDYKPHGANRERLHGGNYKSAKLVTPEDRDDDDIRVKSLSKNTRSSAAELLNSFAQAVPILTSTPGYIVDPSKRMYYYVDK</sequence>
<feature type="compositionally biased region" description="Basic and acidic residues" evidence="1">
    <location>
        <begin position="145"/>
        <end position="166"/>
    </location>
</feature>
<feature type="compositionally biased region" description="Basic and acidic residues" evidence="1">
    <location>
        <begin position="44"/>
        <end position="61"/>
    </location>
</feature>
<gene>
    <name evidence="2" type="ORF">B5V51_10875</name>
</gene>
<evidence type="ECO:0000313" key="2">
    <source>
        <dbReference type="EMBL" id="PCG64304.1"/>
    </source>
</evidence>
<feature type="compositionally biased region" description="Basic and acidic residues" evidence="1">
    <location>
        <begin position="70"/>
        <end position="79"/>
    </location>
</feature>
<accession>A0A2A4IYG2</accession>
<dbReference type="AlphaFoldDB" id="A0A2A4IYG2"/>
<feature type="compositionally biased region" description="Polar residues" evidence="1">
    <location>
        <begin position="88"/>
        <end position="102"/>
    </location>
</feature>
<protein>
    <submittedName>
        <fullName evidence="2">Uncharacterized protein</fullName>
    </submittedName>
</protein>
<proteinExistence type="predicted"/>
<comment type="caution">
    <text evidence="2">The sequence shown here is derived from an EMBL/GenBank/DDBJ whole genome shotgun (WGS) entry which is preliminary data.</text>
</comment>
<feature type="region of interest" description="Disordered" evidence="1">
    <location>
        <begin position="29"/>
        <end position="184"/>
    </location>
</feature>
<evidence type="ECO:0000256" key="1">
    <source>
        <dbReference type="SAM" id="MobiDB-lite"/>
    </source>
</evidence>
<name>A0A2A4IYG2_HELVI</name>